<feature type="compositionally biased region" description="Polar residues" evidence="8">
    <location>
        <begin position="1"/>
        <end position="10"/>
    </location>
</feature>
<dbReference type="EC" id="3.6.4.13" evidence="7"/>
<dbReference type="GO" id="GO:0003723">
    <property type="term" value="F:RNA binding"/>
    <property type="evidence" value="ECO:0007669"/>
    <property type="project" value="UniProtKB-UniRule"/>
</dbReference>
<dbReference type="PROSITE" id="PS51192">
    <property type="entry name" value="HELICASE_ATP_BIND_1"/>
    <property type="match status" value="1"/>
</dbReference>
<dbReference type="Pfam" id="PF00270">
    <property type="entry name" value="DEAD"/>
    <property type="match status" value="1"/>
</dbReference>
<feature type="region of interest" description="Disordered" evidence="8">
    <location>
        <begin position="1"/>
        <end position="115"/>
    </location>
</feature>
<feature type="compositionally biased region" description="Basic residues" evidence="8">
    <location>
        <begin position="133"/>
        <end position="148"/>
    </location>
</feature>
<keyword evidence="12" id="KW-1185">Reference proteome</keyword>
<dbReference type="SUPFAM" id="SSF52540">
    <property type="entry name" value="P-loop containing nucleoside triphosphate hydrolases"/>
    <property type="match status" value="1"/>
</dbReference>
<comment type="domain">
    <text evidence="7">The Q motif is unique to and characteristic of the DEAD box family of RNA helicases and controls ATP binding and hydrolysis.</text>
</comment>
<comment type="catalytic activity">
    <reaction evidence="7">
        <text>ATP + H2O = ADP + phosphate + H(+)</text>
        <dbReference type="Rhea" id="RHEA:13065"/>
        <dbReference type="ChEBI" id="CHEBI:15377"/>
        <dbReference type="ChEBI" id="CHEBI:15378"/>
        <dbReference type="ChEBI" id="CHEBI:30616"/>
        <dbReference type="ChEBI" id="CHEBI:43474"/>
        <dbReference type="ChEBI" id="CHEBI:456216"/>
        <dbReference type="EC" id="3.6.4.13"/>
    </reaction>
</comment>
<feature type="region of interest" description="Disordered" evidence="8">
    <location>
        <begin position="129"/>
        <end position="159"/>
    </location>
</feature>
<dbReference type="GO" id="GO:0016787">
    <property type="term" value="F:hydrolase activity"/>
    <property type="evidence" value="ECO:0007669"/>
    <property type="project" value="UniProtKB-KW"/>
</dbReference>
<evidence type="ECO:0000256" key="1">
    <source>
        <dbReference type="ARBA" id="ARBA00022741"/>
    </source>
</evidence>
<protein>
    <recommendedName>
        <fullName evidence="7">ATP-dependent RNA helicase</fullName>
        <ecNumber evidence="7">3.6.4.13</ecNumber>
    </recommendedName>
</protein>
<dbReference type="EMBL" id="WJBH02000002">
    <property type="protein sequence ID" value="KAI9563740.1"/>
    <property type="molecule type" value="Genomic_DNA"/>
</dbReference>
<dbReference type="PROSITE" id="PS00039">
    <property type="entry name" value="DEAD_ATP_HELICASE"/>
    <property type="match status" value="1"/>
</dbReference>
<dbReference type="InterPro" id="IPR001650">
    <property type="entry name" value="Helicase_C-like"/>
</dbReference>
<dbReference type="SMART" id="SM00487">
    <property type="entry name" value="DEXDc"/>
    <property type="match status" value="1"/>
</dbReference>
<feature type="compositionally biased region" description="Low complexity" evidence="8">
    <location>
        <begin position="149"/>
        <end position="159"/>
    </location>
</feature>
<evidence type="ECO:0000256" key="2">
    <source>
        <dbReference type="ARBA" id="ARBA00022801"/>
    </source>
</evidence>
<dbReference type="CDD" id="cd17949">
    <property type="entry name" value="DEADc_DDX31"/>
    <property type="match status" value="1"/>
</dbReference>
<evidence type="ECO:0000256" key="8">
    <source>
        <dbReference type="SAM" id="MobiDB-lite"/>
    </source>
</evidence>
<keyword evidence="3 6" id="KW-0347">Helicase</keyword>
<evidence type="ECO:0000259" key="9">
    <source>
        <dbReference type="PROSITE" id="PS51192"/>
    </source>
</evidence>
<keyword evidence="2 6" id="KW-0378">Hydrolase</keyword>
<keyword evidence="1 6" id="KW-0547">Nucleotide-binding</keyword>
<comment type="function">
    <text evidence="7">RNA helicase.</text>
</comment>
<comment type="similarity">
    <text evidence="6">Belongs to the DEAD box helicase family.</text>
</comment>
<dbReference type="PROSITE" id="PS51194">
    <property type="entry name" value="HELICASE_CTER"/>
    <property type="match status" value="1"/>
</dbReference>
<dbReference type="InterPro" id="IPR027417">
    <property type="entry name" value="P-loop_NTPase"/>
</dbReference>
<dbReference type="InterPro" id="IPR014001">
    <property type="entry name" value="Helicase_ATP-bd"/>
</dbReference>
<evidence type="ECO:0000313" key="12">
    <source>
        <dbReference type="Proteomes" id="UP000820818"/>
    </source>
</evidence>
<proteinExistence type="inferred from homology"/>
<comment type="caution">
    <text evidence="11">The sequence shown here is derived from an EMBL/GenBank/DDBJ whole genome shotgun (WGS) entry which is preliminary data.</text>
</comment>
<evidence type="ECO:0000256" key="4">
    <source>
        <dbReference type="ARBA" id="ARBA00022840"/>
    </source>
</evidence>
<dbReference type="SMART" id="SM01178">
    <property type="entry name" value="DUF4217"/>
    <property type="match status" value="1"/>
</dbReference>
<dbReference type="Proteomes" id="UP000820818">
    <property type="component" value="Linkage Group LG2"/>
</dbReference>
<accession>A0AAD5LJ87</accession>
<evidence type="ECO:0000256" key="7">
    <source>
        <dbReference type="RuleBase" id="RU365068"/>
    </source>
</evidence>
<feature type="domain" description="Helicase ATP-binding" evidence="9">
    <location>
        <begin position="229"/>
        <end position="416"/>
    </location>
</feature>
<reference evidence="11 12" key="1">
    <citation type="submission" date="2022-05" db="EMBL/GenBank/DDBJ databases">
        <title>A multi-omics perspective on studying reproductive biology in Daphnia sinensis.</title>
        <authorList>
            <person name="Jia J."/>
        </authorList>
    </citation>
    <scope>NUCLEOTIDE SEQUENCE [LARGE SCALE GENOMIC DNA]</scope>
    <source>
        <strain evidence="11 12">WSL</strain>
    </source>
</reference>
<dbReference type="Pfam" id="PF00271">
    <property type="entry name" value="Helicase_C"/>
    <property type="match status" value="1"/>
</dbReference>
<dbReference type="InterPro" id="IPR000629">
    <property type="entry name" value="RNA-helicase_DEAD-box_CS"/>
</dbReference>
<dbReference type="CDD" id="cd18787">
    <property type="entry name" value="SF2_C_DEAD"/>
    <property type="match status" value="1"/>
</dbReference>
<feature type="domain" description="Helicase C-terminal" evidence="10">
    <location>
        <begin position="434"/>
        <end position="603"/>
    </location>
</feature>
<dbReference type="SMART" id="SM00490">
    <property type="entry name" value="HELICc"/>
    <property type="match status" value="1"/>
</dbReference>
<sequence>MDSSSFTLNLTDGKDAPKAKPMSHQEYVSNQKPLVSFASKPRQTVKTDGVKKPAFLVVRKKATNVKKKSLSELKSLSANLQPLGSKKNDQANNDSKPQKPSHAENGQSNGGSIPQKVSHAENVQVDTTAMHTSQKKATKKSVANKKKNNWAVSQQGSSSGGYNNTGIISSLFFKNPEIPTVTKDNVESTEENLFSSRSFSALNIHKYLVATLEKDLNLKHMTEAQSRTIPILLDKKDAIVKSQTGSGKTLAYAIPIVEKLQSITPKIDRSSGVFALVVVPTRELVLQTYSWFVKILKPFTWVVPGYLIGGEKKKSEKARIRKGMNILISTPGRLLDHLTSTRNLNLGRLHWLIMDEADRLLDMGYEKDVGRIVSIVEEHFVKEGSIGQRQTVLLSATLSKGVEKLAGLALTDPEHINLSEDASINQDQLVTPTNLKQWYIIVPPKLRLATLAAFILWKCTISTEKKVLIFMTTQDSVDYHAELFNRVLAKREGRTPISFCKLHGNMPQKDRTAIFKEFRDTESGVLLCTDVAARGLDLSSVDWIVQYNPPVTAEEYVHRVGRTARVGKCGQAIIFLAPPETDFVHHLAKRGLSVVEKNPDDILKTLASSWARTSQTMEQAATSLQLSFEECVIESYNLYEMATKGYVSFVRSYAALPKDVREVFNFQSLHLGHYAKSFALRDPPAQINTAGRMGQRNDRVEPFNTARQRNPSMLKRAAALGADGTQHQPSHYERQAMLSEFSSGLDPAPAKKMKVRRTTAEALEKRNPC</sequence>
<name>A0AAD5LJ87_9CRUS</name>
<dbReference type="AlphaFoldDB" id="A0AAD5LJ87"/>
<dbReference type="InterPro" id="IPR011545">
    <property type="entry name" value="DEAD/DEAH_box_helicase_dom"/>
</dbReference>
<keyword evidence="5 7" id="KW-0694">RNA-binding</keyword>
<evidence type="ECO:0000256" key="5">
    <source>
        <dbReference type="ARBA" id="ARBA00022884"/>
    </source>
</evidence>
<dbReference type="PANTHER" id="PTHR24031">
    <property type="entry name" value="RNA HELICASE"/>
    <property type="match status" value="1"/>
</dbReference>
<organism evidence="11 12">
    <name type="scientific">Daphnia sinensis</name>
    <dbReference type="NCBI Taxonomy" id="1820382"/>
    <lineage>
        <taxon>Eukaryota</taxon>
        <taxon>Metazoa</taxon>
        <taxon>Ecdysozoa</taxon>
        <taxon>Arthropoda</taxon>
        <taxon>Crustacea</taxon>
        <taxon>Branchiopoda</taxon>
        <taxon>Diplostraca</taxon>
        <taxon>Cladocera</taxon>
        <taxon>Anomopoda</taxon>
        <taxon>Daphniidae</taxon>
        <taxon>Daphnia</taxon>
        <taxon>Daphnia similis group</taxon>
    </lineage>
</organism>
<gene>
    <name evidence="11" type="ORF">GHT06_011204</name>
</gene>
<evidence type="ECO:0000313" key="11">
    <source>
        <dbReference type="EMBL" id="KAI9563740.1"/>
    </source>
</evidence>
<dbReference type="GO" id="GO:0003724">
    <property type="term" value="F:RNA helicase activity"/>
    <property type="evidence" value="ECO:0007669"/>
    <property type="project" value="UniProtKB-EC"/>
</dbReference>
<dbReference type="GO" id="GO:0005524">
    <property type="term" value="F:ATP binding"/>
    <property type="evidence" value="ECO:0007669"/>
    <property type="project" value="UniProtKB-UniRule"/>
</dbReference>
<dbReference type="Pfam" id="PF13959">
    <property type="entry name" value="CTE_SPB4"/>
    <property type="match status" value="1"/>
</dbReference>
<dbReference type="Gene3D" id="3.40.50.300">
    <property type="entry name" value="P-loop containing nucleotide triphosphate hydrolases"/>
    <property type="match status" value="2"/>
</dbReference>
<keyword evidence="4 6" id="KW-0067">ATP-binding</keyword>
<dbReference type="InterPro" id="IPR025313">
    <property type="entry name" value="SPB4-like_CTE"/>
</dbReference>
<evidence type="ECO:0000256" key="3">
    <source>
        <dbReference type="ARBA" id="ARBA00022806"/>
    </source>
</evidence>
<evidence type="ECO:0000259" key="10">
    <source>
        <dbReference type="PROSITE" id="PS51194"/>
    </source>
</evidence>
<evidence type="ECO:0000256" key="6">
    <source>
        <dbReference type="RuleBase" id="RU000492"/>
    </source>
</evidence>
<feature type="compositionally biased region" description="Basic residues" evidence="8">
    <location>
        <begin position="58"/>
        <end position="68"/>
    </location>
</feature>